<proteinExistence type="predicted"/>
<evidence type="ECO:0000313" key="2">
    <source>
        <dbReference type="EMBL" id="KAK8964358.1"/>
    </source>
</evidence>
<reference evidence="2 3" key="1">
    <citation type="journal article" date="2022" name="Nat. Plants">
        <title>Genomes of leafy and leafless Platanthera orchids illuminate the evolution of mycoheterotrophy.</title>
        <authorList>
            <person name="Li M.H."/>
            <person name="Liu K.W."/>
            <person name="Li Z."/>
            <person name="Lu H.C."/>
            <person name="Ye Q.L."/>
            <person name="Zhang D."/>
            <person name="Wang J.Y."/>
            <person name="Li Y.F."/>
            <person name="Zhong Z.M."/>
            <person name="Liu X."/>
            <person name="Yu X."/>
            <person name="Liu D.K."/>
            <person name="Tu X.D."/>
            <person name="Liu B."/>
            <person name="Hao Y."/>
            <person name="Liao X.Y."/>
            <person name="Jiang Y.T."/>
            <person name="Sun W.H."/>
            <person name="Chen J."/>
            <person name="Chen Y.Q."/>
            <person name="Ai Y."/>
            <person name="Zhai J.W."/>
            <person name="Wu S.S."/>
            <person name="Zhou Z."/>
            <person name="Hsiao Y.Y."/>
            <person name="Wu W.L."/>
            <person name="Chen Y.Y."/>
            <person name="Lin Y.F."/>
            <person name="Hsu J.L."/>
            <person name="Li C.Y."/>
            <person name="Wang Z.W."/>
            <person name="Zhao X."/>
            <person name="Zhong W.Y."/>
            <person name="Ma X.K."/>
            <person name="Ma L."/>
            <person name="Huang J."/>
            <person name="Chen G.Z."/>
            <person name="Huang M.Z."/>
            <person name="Huang L."/>
            <person name="Peng D.H."/>
            <person name="Luo Y.B."/>
            <person name="Zou S.Q."/>
            <person name="Chen S.P."/>
            <person name="Lan S."/>
            <person name="Tsai W.C."/>
            <person name="Van de Peer Y."/>
            <person name="Liu Z.J."/>
        </authorList>
    </citation>
    <scope>NUCLEOTIDE SEQUENCE [LARGE SCALE GENOMIC DNA]</scope>
    <source>
        <strain evidence="2">Lor288</strain>
    </source>
</reference>
<comment type="caution">
    <text evidence="2">The sequence shown here is derived from an EMBL/GenBank/DDBJ whole genome shotgun (WGS) entry which is preliminary data.</text>
</comment>
<dbReference type="Proteomes" id="UP001412067">
    <property type="component" value="Unassembled WGS sequence"/>
</dbReference>
<keyword evidence="3" id="KW-1185">Reference proteome</keyword>
<gene>
    <name evidence="2" type="ORF">KSP40_PGU015665</name>
</gene>
<keyword evidence="1" id="KW-0812">Transmembrane</keyword>
<evidence type="ECO:0000256" key="1">
    <source>
        <dbReference type="SAM" id="Phobius"/>
    </source>
</evidence>
<feature type="transmembrane region" description="Helical" evidence="1">
    <location>
        <begin position="21"/>
        <end position="43"/>
    </location>
</feature>
<organism evidence="2 3">
    <name type="scientific">Platanthera guangdongensis</name>
    <dbReference type="NCBI Taxonomy" id="2320717"/>
    <lineage>
        <taxon>Eukaryota</taxon>
        <taxon>Viridiplantae</taxon>
        <taxon>Streptophyta</taxon>
        <taxon>Embryophyta</taxon>
        <taxon>Tracheophyta</taxon>
        <taxon>Spermatophyta</taxon>
        <taxon>Magnoliopsida</taxon>
        <taxon>Liliopsida</taxon>
        <taxon>Asparagales</taxon>
        <taxon>Orchidaceae</taxon>
        <taxon>Orchidoideae</taxon>
        <taxon>Orchideae</taxon>
        <taxon>Orchidinae</taxon>
        <taxon>Platanthera</taxon>
    </lineage>
</organism>
<keyword evidence="1" id="KW-1133">Transmembrane helix</keyword>
<protein>
    <submittedName>
        <fullName evidence="2">Uncharacterized protein</fullName>
    </submittedName>
</protein>
<name>A0ABR2MN03_9ASPA</name>
<accession>A0ABR2MN03</accession>
<dbReference type="EMBL" id="JBBWWR010000007">
    <property type="protein sequence ID" value="KAK8964358.1"/>
    <property type="molecule type" value="Genomic_DNA"/>
</dbReference>
<keyword evidence="1" id="KW-0472">Membrane</keyword>
<evidence type="ECO:0000313" key="3">
    <source>
        <dbReference type="Proteomes" id="UP001412067"/>
    </source>
</evidence>
<sequence>MWFQMLADHADKSKIGSRCAWFQMLHCLIGSLRVLLLFFLAFIPPPLSELLNNVVNQGFQEGCRGMGMRVGFWGGRSEREEALFGGRLHTSNVGERIRGDSFE</sequence>